<dbReference type="SMART" id="SM00355">
    <property type="entry name" value="ZnF_C2H2"/>
    <property type="match status" value="5"/>
</dbReference>
<organism evidence="8 9">
    <name type="scientific">Clohesyomyces aquaticus</name>
    <dbReference type="NCBI Taxonomy" id="1231657"/>
    <lineage>
        <taxon>Eukaryota</taxon>
        <taxon>Fungi</taxon>
        <taxon>Dikarya</taxon>
        <taxon>Ascomycota</taxon>
        <taxon>Pezizomycotina</taxon>
        <taxon>Dothideomycetes</taxon>
        <taxon>Pleosporomycetidae</taxon>
        <taxon>Pleosporales</taxon>
        <taxon>Lindgomycetaceae</taxon>
        <taxon>Clohesyomyces</taxon>
    </lineage>
</organism>
<dbReference type="AlphaFoldDB" id="A0A1Y1ZSM0"/>
<dbReference type="PROSITE" id="PS00028">
    <property type="entry name" value="ZINC_FINGER_C2H2_1"/>
    <property type="match status" value="1"/>
</dbReference>
<keyword evidence="1" id="KW-0479">Metal-binding</keyword>
<sequence>MSGSSQGQFENSTPFANMHCKYNRHVHTLLSVQTFPGLTDAQLSIFKSTYGPFALICRYPGCTSPVTGFATVDIRNEHERSHTPQLKCTYPSCNYNLSFGSVESLKRHVRENHVAPMPRIPKAIRRSDFGIQSNTNSQRRCKENYISAGSVITPKTERTQDLRLDADLDGAHPRQSSVTNLGIGVGDINSRQMKMEVTVKDHALKIDNTITPSVVDIGASSHWLTPGTRERLKGHRPAAIFKLFDLPQEGPRIMDSIGYPYDIVTPYVKEAKTWQKLKQWRNLHSNIDSDFGLGDLELLQYHHYEDFRATFEITHITHSALVLPLSLQDFQDYLDRALDSYGFGTGLTTLSIMSATLYLSKPPLGQLLDILILVLHQLADYSLADKTIVRKAQTIPHAQTIEMKVDESLYSAYGKEYPPVTQWTDRVYTRPESLICTICKSPWKNYGSLLLHEQRCIKPLDENILRNLPAQEALAFLVSETKPEIHKVQAARQVHEQRKVFEQPQEKRVACAQCACDKVKCDKLVPYCTRCKTKGYVCQPQSTRRTSNRSTHYSPSSSVMATQCSDGANLIPQPKLIPECVFCGTLWPKMSELIEHLADSHLDAPIWPLKGRCMLCIYNWSSENHQSAADSGHRYMYHVVRSHGFNPDAMEFGAHIQYLANLGDPFDEERSPNFADTQRLLEQLTQNPPSEEKIYERDNRELKILYYRARLRAIQRIEEHRLRKGTDQEATGYSEKHREAASVPTIEQRVIFTPEQPVSWWCIWCNEFFPNLRDKEGHEIKDHAFTPHGHPGAVCNFCFHQDGAWVSRIGSLEEYSEHLRAQHSRDNLDAVEYMAHLDCLSILQQDISALTHYRWQLALLEGGRLKPQHAQHYQQAYLRTTYQKYSRWVQKDPGGLSLRKTNPFKQDNSHGYIPTPHTLPSSAPHPRSQTFKNDPSSVSRNGVANIPSAPSNGTWIERPVLDPSPGDASNTLWTTWENLTEGAFQEDIDSYNAELAASNEAKQSAFGATTVLKM</sequence>
<keyword evidence="5" id="KW-0539">Nucleus</keyword>
<evidence type="ECO:0000256" key="2">
    <source>
        <dbReference type="ARBA" id="ARBA00022833"/>
    </source>
</evidence>
<dbReference type="GO" id="GO:0000981">
    <property type="term" value="F:DNA-binding transcription factor activity, RNA polymerase II-specific"/>
    <property type="evidence" value="ECO:0007669"/>
    <property type="project" value="InterPro"/>
</dbReference>
<dbReference type="InterPro" id="IPR013087">
    <property type="entry name" value="Znf_C2H2_type"/>
</dbReference>
<proteinExistence type="predicted"/>
<dbReference type="PROSITE" id="PS50048">
    <property type="entry name" value="ZN2_CY6_FUNGAL_2"/>
    <property type="match status" value="1"/>
</dbReference>
<keyword evidence="2" id="KW-0862">Zinc</keyword>
<accession>A0A1Y1ZSM0</accession>
<feature type="domain" description="Zn(2)-C6 fungal-type" evidence="7">
    <location>
        <begin position="510"/>
        <end position="538"/>
    </location>
</feature>
<evidence type="ECO:0000313" key="8">
    <source>
        <dbReference type="EMBL" id="ORY13017.1"/>
    </source>
</evidence>
<dbReference type="EMBL" id="MCFA01000045">
    <property type="protein sequence ID" value="ORY13017.1"/>
    <property type="molecule type" value="Genomic_DNA"/>
</dbReference>
<evidence type="ECO:0000313" key="9">
    <source>
        <dbReference type="Proteomes" id="UP000193144"/>
    </source>
</evidence>
<evidence type="ECO:0000256" key="4">
    <source>
        <dbReference type="ARBA" id="ARBA00023163"/>
    </source>
</evidence>
<keyword evidence="9" id="KW-1185">Reference proteome</keyword>
<dbReference type="Proteomes" id="UP000193144">
    <property type="component" value="Unassembled WGS sequence"/>
</dbReference>
<dbReference type="InterPro" id="IPR036864">
    <property type="entry name" value="Zn2-C6_fun-type_DNA-bd_sf"/>
</dbReference>
<dbReference type="PROSITE" id="PS00463">
    <property type="entry name" value="ZN2_CY6_FUNGAL_1"/>
    <property type="match status" value="1"/>
</dbReference>
<keyword evidence="4" id="KW-0804">Transcription</keyword>
<feature type="compositionally biased region" description="Polar residues" evidence="6">
    <location>
        <begin position="927"/>
        <end position="954"/>
    </location>
</feature>
<reference evidence="8 9" key="1">
    <citation type="submission" date="2016-07" db="EMBL/GenBank/DDBJ databases">
        <title>Pervasive Adenine N6-methylation of Active Genes in Fungi.</title>
        <authorList>
            <consortium name="DOE Joint Genome Institute"/>
            <person name="Mondo S.J."/>
            <person name="Dannebaum R.O."/>
            <person name="Kuo R.C."/>
            <person name="Labutti K."/>
            <person name="Haridas S."/>
            <person name="Kuo A."/>
            <person name="Salamov A."/>
            <person name="Ahrendt S.R."/>
            <person name="Lipzen A."/>
            <person name="Sullivan W."/>
            <person name="Andreopoulos W.B."/>
            <person name="Clum A."/>
            <person name="Lindquist E."/>
            <person name="Daum C."/>
            <person name="Ramamoorthy G.K."/>
            <person name="Gryganskyi A."/>
            <person name="Culley D."/>
            <person name="Magnuson J.K."/>
            <person name="James T.Y."/>
            <person name="O'Malley M.A."/>
            <person name="Stajich J.E."/>
            <person name="Spatafora J.W."/>
            <person name="Visel A."/>
            <person name="Grigoriev I.V."/>
        </authorList>
    </citation>
    <scope>NUCLEOTIDE SEQUENCE [LARGE SCALE GENOMIC DNA]</scope>
    <source>
        <strain evidence="8 9">CBS 115471</strain>
    </source>
</reference>
<dbReference type="SUPFAM" id="SSF57701">
    <property type="entry name" value="Zn2/Cys6 DNA-binding domain"/>
    <property type="match status" value="1"/>
</dbReference>
<name>A0A1Y1ZSM0_9PLEO</name>
<dbReference type="CDD" id="cd00067">
    <property type="entry name" value="GAL4"/>
    <property type="match status" value="1"/>
</dbReference>
<evidence type="ECO:0000259" key="7">
    <source>
        <dbReference type="PROSITE" id="PS50048"/>
    </source>
</evidence>
<dbReference type="PANTHER" id="PTHR47660">
    <property type="entry name" value="TRANSCRIPTION FACTOR WITH C2H2 AND ZN(2)-CYS(6) DNA BINDING DOMAIN (EUROFUNG)-RELATED-RELATED"/>
    <property type="match status" value="1"/>
</dbReference>
<protein>
    <recommendedName>
        <fullName evidence="7">Zn(2)-C6 fungal-type domain-containing protein</fullName>
    </recommendedName>
</protein>
<evidence type="ECO:0000256" key="3">
    <source>
        <dbReference type="ARBA" id="ARBA00023015"/>
    </source>
</evidence>
<dbReference type="InterPro" id="IPR001138">
    <property type="entry name" value="Zn2Cys6_DnaBD"/>
</dbReference>
<dbReference type="PANTHER" id="PTHR47660:SF2">
    <property type="entry name" value="TRANSCRIPTION FACTOR WITH C2H2 AND ZN(2)-CYS(6) DNA BINDING DOMAIN (EUROFUNG)"/>
    <property type="match status" value="1"/>
</dbReference>
<evidence type="ECO:0000256" key="5">
    <source>
        <dbReference type="ARBA" id="ARBA00023242"/>
    </source>
</evidence>
<evidence type="ECO:0000256" key="6">
    <source>
        <dbReference type="SAM" id="MobiDB-lite"/>
    </source>
</evidence>
<evidence type="ECO:0000256" key="1">
    <source>
        <dbReference type="ARBA" id="ARBA00022723"/>
    </source>
</evidence>
<feature type="region of interest" description="Disordered" evidence="6">
    <location>
        <begin position="896"/>
        <end position="968"/>
    </location>
</feature>
<keyword evidence="3" id="KW-0805">Transcription regulation</keyword>
<comment type="caution">
    <text evidence="8">The sequence shown here is derived from an EMBL/GenBank/DDBJ whole genome shotgun (WGS) entry which is preliminary data.</text>
</comment>
<gene>
    <name evidence="8" type="ORF">BCR34DRAFT_277235</name>
</gene>
<dbReference type="GO" id="GO:0008270">
    <property type="term" value="F:zinc ion binding"/>
    <property type="evidence" value="ECO:0007669"/>
    <property type="project" value="InterPro"/>
</dbReference>